<organism evidence="1 2">
    <name type="scientific">Gymnopus androsaceus JB14</name>
    <dbReference type="NCBI Taxonomy" id="1447944"/>
    <lineage>
        <taxon>Eukaryota</taxon>
        <taxon>Fungi</taxon>
        <taxon>Dikarya</taxon>
        <taxon>Basidiomycota</taxon>
        <taxon>Agaricomycotina</taxon>
        <taxon>Agaricomycetes</taxon>
        <taxon>Agaricomycetidae</taxon>
        <taxon>Agaricales</taxon>
        <taxon>Marasmiineae</taxon>
        <taxon>Omphalotaceae</taxon>
        <taxon>Gymnopus</taxon>
    </lineage>
</organism>
<dbReference type="EMBL" id="ML771646">
    <property type="protein sequence ID" value="KAE9382381.1"/>
    <property type="molecule type" value="Genomic_DNA"/>
</dbReference>
<evidence type="ECO:0000313" key="2">
    <source>
        <dbReference type="Proteomes" id="UP000799118"/>
    </source>
</evidence>
<dbReference type="AlphaFoldDB" id="A0A6A4GA80"/>
<evidence type="ECO:0000313" key="1">
    <source>
        <dbReference type="EMBL" id="KAE9382381.1"/>
    </source>
</evidence>
<reference evidence="1" key="1">
    <citation type="journal article" date="2019" name="Environ. Microbiol.">
        <title>Fungal ecological strategies reflected in gene transcription - a case study of two litter decomposers.</title>
        <authorList>
            <person name="Barbi F."/>
            <person name="Kohler A."/>
            <person name="Barry K."/>
            <person name="Baskaran P."/>
            <person name="Daum C."/>
            <person name="Fauchery L."/>
            <person name="Ihrmark K."/>
            <person name="Kuo A."/>
            <person name="LaButti K."/>
            <person name="Lipzen A."/>
            <person name="Morin E."/>
            <person name="Grigoriev I.V."/>
            <person name="Henrissat B."/>
            <person name="Lindahl B."/>
            <person name="Martin F."/>
        </authorList>
    </citation>
    <scope>NUCLEOTIDE SEQUENCE</scope>
    <source>
        <strain evidence="1">JB14</strain>
    </source>
</reference>
<keyword evidence="2" id="KW-1185">Reference proteome</keyword>
<protein>
    <submittedName>
        <fullName evidence="1">Uncharacterized protein</fullName>
    </submittedName>
</protein>
<proteinExistence type="predicted"/>
<dbReference type="OrthoDB" id="196103at2759"/>
<name>A0A6A4GA80_9AGAR</name>
<gene>
    <name evidence="1" type="ORF">BT96DRAFT_1010745</name>
</gene>
<feature type="non-terminal residue" evidence="1">
    <location>
        <position position="59"/>
    </location>
</feature>
<accession>A0A6A4GA80</accession>
<dbReference type="Proteomes" id="UP000799118">
    <property type="component" value="Unassembled WGS sequence"/>
</dbReference>
<sequence>MSDTTVSTIPELTNDSKTAVASYLYIGSEAPGMYNALTSLGAGGLATPWYANATSAAGY</sequence>